<evidence type="ECO:0000256" key="1">
    <source>
        <dbReference type="ARBA" id="ARBA00022729"/>
    </source>
</evidence>
<gene>
    <name evidence="4" type="ORF">LZZ85_09335</name>
</gene>
<evidence type="ECO:0000259" key="3">
    <source>
        <dbReference type="Pfam" id="PF13505"/>
    </source>
</evidence>
<evidence type="ECO:0000256" key="2">
    <source>
        <dbReference type="SAM" id="SignalP"/>
    </source>
</evidence>
<dbReference type="RefSeq" id="WP_237870946.1">
    <property type="nucleotide sequence ID" value="NZ_JAKLTR010000005.1"/>
</dbReference>
<organism evidence="4 5">
    <name type="scientific">Terrimonas ginsenosidimutans</name>
    <dbReference type="NCBI Taxonomy" id="2908004"/>
    <lineage>
        <taxon>Bacteria</taxon>
        <taxon>Pseudomonadati</taxon>
        <taxon>Bacteroidota</taxon>
        <taxon>Chitinophagia</taxon>
        <taxon>Chitinophagales</taxon>
        <taxon>Chitinophagaceae</taxon>
        <taxon>Terrimonas</taxon>
    </lineage>
</organism>
<name>A0ABS9KQ78_9BACT</name>
<dbReference type="Pfam" id="PF13505">
    <property type="entry name" value="OMP_b-brl"/>
    <property type="match status" value="1"/>
</dbReference>
<feature type="chain" id="PRO_5045090877" evidence="2">
    <location>
        <begin position="22"/>
        <end position="214"/>
    </location>
</feature>
<feature type="domain" description="Outer membrane protein beta-barrel" evidence="3">
    <location>
        <begin position="10"/>
        <end position="199"/>
    </location>
</feature>
<reference evidence="4" key="1">
    <citation type="submission" date="2022-01" db="EMBL/GenBank/DDBJ databases">
        <authorList>
            <person name="Jo J.-H."/>
            <person name="Im W.-T."/>
        </authorList>
    </citation>
    <scope>NUCLEOTIDE SEQUENCE</scope>
    <source>
        <strain evidence="4">NA20</strain>
    </source>
</reference>
<accession>A0ABS9KQ78</accession>
<dbReference type="Proteomes" id="UP001165367">
    <property type="component" value="Unassembled WGS sequence"/>
</dbReference>
<comment type="caution">
    <text evidence="4">The sequence shown here is derived from an EMBL/GenBank/DDBJ whole genome shotgun (WGS) entry which is preliminary data.</text>
</comment>
<sequence length="214" mass="22632">MKKSLLILSIASFAIISSTHAQIKKGATLIGGNIGGGTSNTDNPNSPYVDQSSLAVGLRFGKAVKENLIVGGIVSYSGNKWENSNISPTSSTQRQYSAGVFARKYKPIGNSGFYIFGTGSLAGVLTRYTDTYPQPGSDTKTKGTAVNLSVDPGVSYAVNKWLQIEAGLNNLLTLSYQVSTREDMGGSYKTKSFNGNVNVSGQVPLYLGLTVLLN</sequence>
<evidence type="ECO:0000313" key="4">
    <source>
        <dbReference type="EMBL" id="MCG2614483.1"/>
    </source>
</evidence>
<dbReference type="SUPFAM" id="SSF56925">
    <property type="entry name" value="OMPA-like"/>
    <property type="match status" value="1"/>
</dbReference>
<feature type="signal peptide" evidence="2">
    <location>
        <begin position="1"/>
        <end position="21"/>
    </location>
</feature>
<proteinExistence type="predicted"/>
<dbReference type="InterPro" id="IPR027385">
    <property type="entry name" value="Beta-barrel_OMP"/>
</dbReference>
<dbReference type="EMBL" id="JAKLTR010000005">
    <property type="protein sequence ID" value="MCG2614483.1"/>
    <property type="molecule type" value="Genomic_DNA"/>
</dbReference>
<evidence type="ECO:0000313" key="5">
    <source>
        <dbReference type="Proteomes" id="UP001165367"/>
    </source>
</evidence>
<keyword evidence="5" id="KW-1185">Reference proteome</keyword>
<protein>
    <submittedName>
        <fullName evidence="4">Porin family protein</fullName>
    </submittedName>
</protein>
<keyword evidence="1 2" id="KW-0732">Signal</keyword>
<dbReference type="InterPro" id="IPR011250">
    <property type="entry name" value="OMP/PagP_B-barrel"/>
</dbReference>